<dbReference type="Proteomes" id="UP001556367">
    <property type="component" value="Unassembled WGS sequence"/>
</dbReference>
<dbReference type="Gene3D" id="1.20.1280.50">
    <property type="match status" value="1"/>
</dbReference>
<proteinExistence type="predicted"/>
<reference evidence="2" key="1">
    <citation type="submission" date="2024-06" db="EMBL/GenBank/DDBJ databases">
        <title>Multi-omics analyses provide insights into the biosynthesis of the anticancer antibiotic pleurotin in Hohenbuehelia grisea.</title>
        <authorList>
            <person name="Weaver J.A."/>
            <person name="Alberti F."/>
        </authorList>
    </citation>
    <scope>NUCLEOTIDE SEQUENCE [LARGE SCALE GENOMIC DNA]</scope>
    <source>
        <strain evidence="2">T-177</strain>
    </source>
</reference>
<accession>A0ABR3JVC1</accession>
<sequence>MSTYNSPISKLPIEMLLQIFHIYCDINSIQQKLVESFDPPPDHVPDLVSLMRVSRAWRSVVVDFAPRLWSVIVVSEKSSDRGLQWARLCVDRSASVPLHIMIHLSPSPSDGNQKWFSSLMSILLRHHRRWKSIHMPSIVDRGCDCDEGTSVPPRFEMLETATVYLSQSVQLYPFPFFAKISQSILNSPLLDNLESTVDLLAPMHWPPAQISNLRIPRAIHLPQLSLLANHFTHLRKLDVFLYHAETPRALNPDQPAITFPKLESLHLAVWSDPGLLRFLKLPALRVLETPACRFRSLAEMLSQSSCPITDIEFFRFFRRDINELTRFLRHDTALKSLKRLVIVSVASFHLHHCKTLLETIKDMVVARAPGLQDVRPVQSSLLTTMAALGWLEGQEEEELVTIMSFLEASGVSLDLSDSECKFSVVFPDPICEGA</sequence>
<evidence type="ECO:0000313" key="1">
    <source>
        <dbReference type="EMBL" id="KAL0959791.1"/>
    </source>
</evidence>
<protein>
    <recommendedName>
        <fullName evidence="3">F-box domain-containing protein</fullName>
    </recommendedName>
</protein>
<dbReference type="EMBL" id="JASNQZ010000002">
    <property type="protein sequence ID" value="KAL0959791.1"/>
    <property type="molecule type" value="Genomic_DNA"/>
</dbReference>
<evidence type="ECO:0000313" key="2">
    <source>
        <dbReference type="Proteomes" id="UP001556367"/>
    </source>
</evidence>
<gene>
    <name evidence="1" type="ORF">HGRIS_011477</name>
</gene>
<name>A0ABR3JVC1_9AGAR</name>
<evidence type="ECO:0008006" key="3">
    <source>
        <dbReference type="Google" id="ProtNLM"/>
    </source>
</evidence>
<keyword evidence="2" id="KW-1185">Reference proteome</keyword>
<comment type="caution">
    <text evidence="1">The sequence shown here is derived from an EMBL/GenBank/DDBJ whole genome shotgun (WGS) entry which is preliminary data.</text>
</comment>
<organism evidence="1 2">
    <name type="scientific">Hohenbuehelia grisea</name>
    <dbReference type="NCBI Taxonomy" id="104357"/>
    <lineage>
        <taxon>Eukaryota</taxon>
        <taxon>Fungi</taxon>
        <taxon>Dikarya</taxon>
        <taxon>Basidiomycota</taxon>
        <taxon>Agaricomycotina</taxon>
        <taxon>Agaricomycetes</taxon>
        <taxon>Agaricomycetidae</taxon>
        <taxon>Agaricales</taxon>
        <taxon>Pleurotineae</taxon>
        <taxon>Pleurotaceae</taxon>
        <taxon>Hohenbuehelia</taxon>
    </lineage>
</organism>